<proteinExistence type="predicted"/>
<dbReference type="SUPFAM" id="SSF55874">
    <property type="entry name" value="ATPase domain of HSP90 chaperone/DNA topoisomerase II/histidine kinase"/>
    <property type="match status" value="1"/>
</dbReference>
<organism evidence="3 4">
    <name type="scientific">Actinacidiphila bryophytorum</name>
    <dbReference type="NCBI Taxonomy" id="1436133"/>
    <lineage>
        <taxon>Bacteria</taxon>
        <taxon>Bacillati</taxon>
        <taxon>Actinomycetota</taxon>
        <taxon>Actinomycetes</taxon>
        <taxon>Kitasatosporales</taxon>
        <taxon>Streptomycetaceae</taxon>
        <taxon>Actinacidiphila</taxon>
    </lineage>
</organism>
<dbReference type="Proteomes" id="UP001153328">
    <property type="component" value="Unassembled WGS sequence"/>
</dbReference>
<accession>A0A9W4MJG1</accession>
<reference evidence="3" key="1">
    <citation type="submission" date="2021-06" db="EMBL/GenBank/DDBJ databases">
        <authorList>
            <person name="Arsene-Ploetze F."/>
        </authorList>
    </citation>
    <scope>NUCLEOTIDE SEQUENCE</scope>
    <source>
        <strain evidence="3">SBRY1</strain>
    </source>
</reference>
<feature type="domain" description="Histidine kinase/HSP90-like ATPase" evidence="2">
    <location>
        <begin position="18"/>
        <end position="110"/>
    </location>
</feature>
<keyword evidence="4" id="KW-1185">Reference proteome</keyword>
<evidence type="ECO:0000313" key="4">
    <source>
        <dbReference type="Proteomes" id="UP001153328"/>
    </source>
</evidence>
<evidence type="ECO:0000313" key="3">
    <source>
        <dbReference type="EMBL" id="CAG7651234.1"/>
    </source>
</evidence>
<dbReference type="PANTHER" id="PTHR35526">
    <property type="entry name" value="ANTI-SIGMA-F FACTOR RSBW-RELATED"/>
    <property type="match status" value="1"/>
</dbReference>
<dbReference type="InterPro" id="IPR050267">
    <property type="entry name" value="Anti-sigma-factor_SerPK"/>
</dbReference>
<gene>
    <name evidence="3" type="ORF">SBRY_50562</name>
</gene>
<comment type="caution">
    <text evidence="3">The sequence shown here is derived from an EMBL/GenBank/DDBJ whole genome shotgun (WGS) entry which is preliminary data.</text>
</comment>
<name>A0A9W4MJG1_9ACTN</name>
<keyword evidence="1" id="KW-0808">Transferase</keyword>
<dbReference type="EMBL" id="CAJVAX010000019">
    <property type="protein sequence ID" value="CAG7651234.1"/>
    <property type="molecule type" value="Genomic_DNA"/>
</dbReference>
<evidence type="ECO:0000259" key="2">
    <source>
        <dbReference type="Pfam" id="PF13581"/>
    </source>
</evidence>
<sequence>MQHHRLGLLGCAEPQRVARNLVHRALENRASTEQIDDAAVVASELVTNALRHTASGPVRMDLDVYEDTAVLWVYDGEPHADPLSAEVPSSADELLEGGRGLYLVEALTARWFVWPARPGKAVVAVMPVGGGRPTRTA</sequence>
<dbReference type="AlphaFoldDB" id="A0A9W4MJG1"/>
<evidence type="ECO:0000256" key="1">
    <source>
        <dbReference type="ARBA" id="ARBA00022527"/>
    </source>
</evidence>
<dbReference type="Gene3D" id="3.30.565.10">
    <property type="entry name" value="Histidine kinase-like ATPase, C-terminal domain"/>
    <property type="match status" value="1"/>
</dbReference>
<keyword evidence="1" id="KW-0418">Kinase</keyword>
<dbReference type="InterPro" id="IPR036890">
    <property type="entry name" value="HATPase_C_sf"/>
</dbReference>
<keyword evidence="1" id="KW-0723">Serine/threonine-protein kinase</keyword>
<dbReference type="Pfam" id="PF13581">
    <property type="entry name" value="HATPase_c_2"/>
    <property type="match status" value="1"/>
</dbReference>
<dbReference type="CDD" id="cd16936">
    <property type="entry name" value="HATPase_RsbW-like"/>
    <property type="match status" value="1"/>
</dbReference>
<dbReference type="InterPro" id="IPR003594">
    <property type="entry name" value="HATPase_dom"/>
</dbReference>
<protein>
    <recommendedName>
        <fullName evidence="2">Histidine kinase/HSP90-like ATPase domain-containing protein</fullName>
    </recommendedName>
</protein>
<dbReference type="GO" id="GO:0004674">
    <property type="term" value="F:protein serine/threonine kinase activity"/>
    <property type="evidence" value="ECO:0007669"/>
    <property type="project" value="UniProtKB-KW"/>
</dbReference>
<dbReference type="PANTHER" id="PTHR35526:SF3">
    <property type="entry name" value="ANTI-SIGMA-F FACTOR RSBW"/>
    <property type="match status" value="1"/>
</dbReference>